<name>A0A7S6UME8_9GAMM</name>
<dbReference type="RefSeq" id="WP_194035481.1">
    <property type="nucleotide sequence ID" value="NZ_CP063657.1"/>
</dbReference>
<accession>A0A7S6UME8</accession>
<evidence type="ECO:0000313" key="1">
    <source>
        <dbReference type="EMBL" id="QOW23003.1"/>
    </source>
</evidence>
<dbReference type="InterPro" id="IPR027396">
    <property type="entry name" value="DsrEFH-like"/>
</dbReference>
<dbReference type="EMBL" id="CP063657">
    <property type="protein sequence ID" value="QOW23003.1"/>
    <property type="molecule type" value="Genomic_DNA"/>
</dbReference>
<organism evidence="1 2">
    <name type="scientific">Novilysobacter avium</name>
    <dbReference type="NCBI Taxonomy" id="2781023"/>
    <lineage>
        <taxon>Bacteria</taxon>
        <taxon>Pseudomonadati</taxon>
        <taxon>Pseudomonadota</taxon>
        <taxon>Gammaproteobacteria</taxon>
        <taxon>Lysobacterales</taxon>
        <taxon>Lysobacteraceae</taxon>
        <taxon>Novilysobacter</taxon>
    </lineage>
</organism>
<protein>
    <submittedName>
        <fullName evidence="1">DsrE family protein</fullName>
    </submittedName>
</protein>
<dbReference type="InterPro" id="IPR003787">
    <property type="entry name" value="Sulphur_relay_DsrE/F-like"/>
</dbReference>
<dbReference type="SUPFAM" id="SSF75169">
    <property type="entry name" value="DsrEFH-like"/>
    <property type="match status" value="1"/>
</dbReference>
<proteinExistence type="predicted"/>
<sequence length="145" mass="15001">MVTIAASGATLTLPSPFTTTRFQVAFDVATAAEPEKLNRQLESAARFINMHVAAGVPKENLKLAMVVHGGAAIDLTSDAKFGSVNPNAGLIAALQEAGVSIQLCGQTAVARDIRADDLLPGVTVALSAMTAHAQLQQAGYTLNPF</sequence>
<evidence type="ECO:0000313" key="2">
    <source>
        <dbReference type="Proteomes" id="UP000593932"/>
    </source>
</evidence>
<dbReference type="PANTHER" id="PTHR37691:SF1">
    <property type="entry name" value="BLR3518 PROTEIN"/>
    <property type="match status" value="1"/>
</dbReference>
<dbReference type="Gene3D" id="3.40.1260.10">
    <property type="entry name" value="DsrEFH-like"/>
    <property type="match status" value="1"/>
</dbReference>
<dbReference type="Pfam" id="PF02635">
    <property type="entry name" value="DsrE"/>
    <property type="match status" value="1"/>
</dbReference>
<dbReference type="PANTHER" id="PTHR37691">
    <property type="entry name" value="BLR3518 PROTEIN"/>
    <property type="match status" value="1"/>
</dbReference>
<gene>
    <name evidence="1" type="ORF">INQ42_05450</name>
</gene>
<reference evidence="1 2" key="1">
    <citation type="submission" date="2020-10" db="EMBL/GenBank/DDBJ databases">
        <title>complete genome sequencing of Lysobacter sp. H23M41.</title>
        <authorList>
            <person name="Bae J.-W."/>
            <person name="Lee S.-Y."/>
        </authorList>
    </citation>
    <scope>NUCLEOTIDE SEQUENCE [LARGE SCALE GENOMIC DNA]</scope>
    <source>
        <strain evidence="1 2">H23M41</strain>
    </source>
</reference>
<dbReference type="Proteomes" id="UP000593932">
    <property type="component" value="Chromosome"/>
</dbReference>
<keyword evidence="2" id="KW-1185">Reference proteome</keyword>